<dbReference type="GO" id="GO:0008270">
    <property type="term" value="F:zinc ion binding"/>
    <property type="evidence" value="ECO:0007669"/>
    <property type="project" value="UniProtKB-KW"/>
</dbReference>
<dbReference type="PROSITE" id="PS00344">
    <property type="entry name" value="GATA_ZN_FINGER_1"/>
    <property type="match status" value="1"/>
</dbReference>
<keyword evidence="5" id="KW-0804">Transcription</keyword>
<accession>A0A8S1J1G9</accession>
<dbReference type="PANTHER" id="PTHR47172">
    <property type="entry name" value="OS01G0976800 PROTEIN"/>
    <property type="match status" value="1"/>
</dbReference>
<evidence type="ECO:0000256" key="7">
    <source>
        <dbReference type="ARBA" id="ARBA00037539"/>
    </source>
</evidence>
<dbReference type="Gene3D" id="3.30.50.10">
    <property type="entry name" value="Erythroid Transcription Factor GATA-1, subunit A"/>
    <property type="match status" value="1"/>
</dbReference>
<feature type="compositionally biased region" description="Pro residues" evidence="9">
    <location>
        <begin position="422"/>
        <end position="435"/>
    </location>
</feature>
<evidence type="ECO:0000256" key="1">
    <source>
        <dbReference type="ARBA" id="ARBA00022723"/>
    </source>
</evidence>
<gene>
    <name evidence="11" type="ORF">OSTQU699_LOCUS6902</name>
</gene>
<keyword evidence="2 8" id="KW-0863">Zinc-finger</keyword>
<protein>
    <recommendedName>
        <fullName evidence="10">GATA-type domain-containing protein</fullName>
    </recommendedName>
</protein>
<dbReference type="AlphaFoldDB" id="A0A8S1J1G9"/>
<keyword evidence="3" id="KW-0862">Zinc</keyword>
<keyword evidence="1" id="KW-0479">Metal-binding</keyword>
<dbReference type="PROSITE" id="PS50114">
    <property type="entry name" value="GATA_ZN_FINGER_2"/>
    <property type="match status" value="1"/>
</dbReference>
<feature type="region of interest" description="Disordered" evidence="9">
    <location>
        <begin position="517"/>
        <end position="572"/>
    </location>
</feature>
<feature type="compositionally biased region" description="Low complexity" evidence="9">
    <location>
        <begin position="345"/>
        <end position="379"/>
    </location>
</feature>
<dbReference type="InterPro" id="IPR013088">
    <property type="entry name" value="Znf_NHR/GATA"/>
</dbReference>
<evidence type="ECO:0000256" key="5">
    <source>
        <dbReference type="ARBA" id="ARBA00023163"/>
    </source>
</evidence>
<comment type="caution">
    <text evidence="11">The sequence shown here is derived from an EMBL/GenBank/DDBJ whole genome shotgun (WGS) entry which is preliminary data.</text>
</comment>
<dbReference type="Proteomes" id="UP000708148">
    <property type="component" value="Unassembled WGS sequence"/>
</dbReference>
<dbReference type="EMBL" id="CAJHUC010001564">
    <property type="protein sequence ID" value="CAD7701543.1"/>
    <property type="molecule type" value="Genomic_DNA"/>
</dbReference>
<evidence type="ECO:0000256" key="6">
    <source>
        <dbReference type="ARBA" id="ARBA00024019"/>
    </source>
</evidence>
<dbReference type="OrthoDB" id="568328at2759"/>
<evidence type="ECO:0000259" key="10">
    <source>
        <dbReference type="PROSITE" id="PS50114"/>
    </source>
</evidence>
<feature type="non-terminal residue" evidence="11">
    <location>
        <position position="1"/>
    </location>
</feature>
<proteinExistence type="inferred from homology"/>
<comment type="similarity">
    <text evidence="6">Belongs to the type IV zinc-finger family. Class B subfamily.</text>
</comment>
<feature type="region of interest" description="Disordered" evidence="9">
    <location>
        <begin position="163"/>
        <end position="184"/>
    </location>
</feature>
<evidence type="ECO:0000256" key="2">
    <source>
        <dbReference type="ARBA" id="ARBA00022771"/>
    </source>
</evidence>
<evidence type="ECO:0000313" key="11">
    <source>
        <dbReference type="EMBL" id="CAD7701543.1"/>
    </source>
</evidence>
<dbReference type="PANTHER" id="PTHR47172:SF24">
    <property type="entry name" value="GATA ZINC FINGER DOMAIN-CONTAINING PROTEIN 14-RELATED"/>
    <property type="match status" value="1"/>
</dbReference>
<dbReference type="Pfam" id="PF00320">
    <property type="entry name" value="GATA"/>
    <property type="match status" value="1"/>
</dbReference>
<dbReference type="GO" id="GO:0043565">
    <property type="term" value="F:sequence-specific DNA binding"/>
    <property type="evidence" value="ECO:0007669"/>
    <property type="project" value="InterPro"/>
</dbReference>
<dbReference type="CDD" id="cd00202">
    <property type="entry name" value="ZnF_GATA"/>
    <property type="match status" value="1"/>
</dbReference>
<feature type="region of interest" description="Disordered" evidence="9">
    <location>
        <begin position="420"/>
        <end position="455"/>
    </location>
</feature>
<dbReference type="GO" id="GO:0006355">
    <property type="term" value="P:regulation of DNA-templated transcription"/>
    <property type="evidence" value="ECO:0007669"/>
    <property type="project" value="InterPro"/>
</dbReference>
<keyword evidence="12" id="KW-1185">Reference proteome</keyword>
<sequence length="572" mass="60344">GGAVIQSPGRCGILKVPPGATSREMEPHDAHAGQFARPLVEEGDADQAEANGGAEEKADGSACGQFTKEAPGPHPPCDLPWRTAAPDVPHGPQCSDDQDLVIGDENGQASCGPNAIEELPKLNGKPVNKCVQCGATDTPQWRNGPSGPRSLCNACGIRMHRRSMREGGGKPLRKGAIKKRKNADPRPFFLFPQGHLGAPKVQTTVPAVAHTQLALSRPPLSPPNFSVQGPGCDPYIPVKDVHVANGSVQVAPKSDVAKRECGDVMPMVGTEALGGETQARPFVAAPPTPLPSREAERRPKRQAALASRETTKRVASAMRRHPRQQQPPKSPEPNERDAHDDDSARASPSPAAIRPDASPAPHRRTATPTPSACTQVNEKVNAKVNEKVDEKVKDPLAGFRRMAEVTEVDAAIQLMALCRAPPDGPQGPPGGPMGPTPDCGAGSHGSAGSGDGPFFDFQKGIDGEVGGGLGEVECMYTEVVRAEWEWQAAEKAVQAVAKSLASLTAEAAQARKRYRDLSGMLQRRSRNKQLRAPQWAGAPGPKSGLGPATETGEGNKSKPHEFARRCGANRGS</sequence>
<feature type="region of interest" description="Disordered" evidence="9">
    <location>
        <begin position="1"/>
        <end position="93"/>
    </location>
</feature>
<evidence type="ECO:0000256" key="3">
    <source>
        <dbReference type="ARBA" id="ARBA00022833"/>
    </source>
</evidence>
<evidence type="ECO:0000256" key="8">
    <source>
        <dbReference type="PROSITE-ProRule" id="PRU00094"/>
    </source>
</evidence>
<evidence type="ECO:0000313" key="12">
    <source>
        <dbReference type="Proteomes" id="UP000708148"/>
    </source>
</evidence>
<feature type="compositionally biased region" description="Basic residues" evidence="9">
    <location>
        <begin position="171"/>
        <end position="181"/>
    </location>
</feature>
<evidence type="ECO:0000256" key="4">
    <source>
        <dbReference type="ARBA" id="ARBA00023015"/>
    </source>
</evidence>
<feature type="compositionally biased region" description="Gly residues" evidence="9">
    <location>
        <begin position="442"/>
        <end position="451"/>
    </location>
</feature>
<comment type="function">
    <text evidence="7">Transcriptional regulator that specifically binds 5'-GATA-3' or 5'-GAT-3' motifs within gene promoters.</text>
</comment>
<feature type="domain" description="GATA-type" evidence="10">
    <location>
        <begin position="124"/>
        <end position="180"/>
    </location>
</feature>
<dbReference type="SMART" id="SM00401">
    <property type="entry name" value="ZnF_GATA"/>
    <property type="match status" value="1"/>
</dbReference>
<feature type="compositionally biased region" description="Basic and acidic residues" evidence="9">
    <location>
        <begin position="332"/>
        <end position="344"/>
    </location>
</feature>
<dbReference type="SUPFAM" id="SSF57716">
    <property type="entry name" value="Glucocorticoid receptor-like (DNA-binding domain)"/>
    <property type="match status" value="1"/>
</dbReference>
<reference evidence="11" key="1">
    <citation type="submission" date="2020-12" db="EMBL/GenBank/DDBJ databases">
        <authorList>
            <person name="Iha C."/>
        </authorList>
    </citation>
    <scope>NUCLEOTIDE SEQUENCE</scope>
</reference>
<keyword evidence="4" id="KW-0805">Transcription regulation</keyword>
<feature type="region of interest" description="Disordered" evidence="9">
    <location>
        <begin position="273"/>
        <end position="380"/>
    </location>
</feature>
<organism evidence="11 12">
    <name type="scientific">Ostreobium quekettii</name>
    <dbReference type="NCBI Taxonomy" id="121088"/>
    <lineage>
        <taxon>Eukaryota</taxon>
        <taxon>Viridiplantae</taxon>
        <taxon>Chlorophyta</taxon>
        <taxon>core chlorophytes</taxon>
        <taxon>Ulvophyceae</taxon>
        <taxon>TCBD clade</taxon>
        <taxon>Bryopsidales</taxon>
        <taxon>Ostreobineae</taxon>
        <taxon>Ostreobiaceae</taxon>
        <taxon>Ostreobium</taxon>
    </lineage>
</organism>
<evidence type="ECO:0000256" key="9">
    <source>
        <dbReference type="SAM" id="MobiDB-lite"/>
    </source>
</evidence>
<dbReference type="InterPro" id="IPR000679">
    <property type="entry name" value="Znf_GATA"/>
</dbReference>
<feature type="compositionally biased region" description="Basic and acidic residues" evidence="9">
    <location>
        <begin position="553"/>
        <end position="564"/>
    </location>
</feature>
<name>A0A8S1J1G9_9CHLO</name>